<protein>
    <submittedName>
        <fullName evidence="1">Uncharacterized protein</fullName>
    </submittedName>
</protein>
<gene>
    <name evidence="1" type="ORF">BIV24_28000</name>
</gene>
<dbReference type="Proteomes" id="UP000179935">
    <property type="component" value="Unassembled WGS sequence"/>
</dbReference>
<reference evidence="1 2" key="1">
    <citation type="submission" date="2016-10" db="EMBL/GenBank/DDBJ databases">
        <title>Genome sequence of Streptomyces sp. MUSC 93.</title>
        <authorList>
            <person name="Lee L.-H."/>
            <person name="Ser H.-L."/>
            <person name="Law J.W.-F."/>
        </authorList>
    </citation>
    <scope>NUCLEOTIDE SEQUENCE [LARGE SCALE GENOMIC DNA]</scope>
    <source>
        <strain evidence="1 2">MUSC 93</strain>
    </source>
</reference>
<accession>A0A1S2NW07</accession>
<evidence type="ECO:0000313" key="2">
    <source>
        <dbReference type="Proteomes" id="UP000179935"/>
    </source>
</evidence>
<sequence length="71" mass="7864">MLLHAEGPRALGRDCRAFHGAPEEGPLFGTFRIEGLIEHRAVRCEAPFPEIPAGFADLPHLVEGRFCRPVE</sequence>
<dbReference type="EMBL" id="MLYP01000085">
    <property type="protein sequence ID" value="OIJ85660.1"/>
    <property type="molecule type" value="Genomic_DNA"/>
</dbReference>
<evidence type="ECO:0000313" key="1">
    <source>
        <dbReference type="EMBL" id="OIJ85660.1"/>
    </source>
</evidence>
<keyword evidence="2" id="KW-1185">Reference proteome</keyword>
<organism evidence="1 2">
    <name type="scientific">Streptomyces colonosanans</name>
    <dbReference type="NCBI Taxonomy" id="1428652"/>
    <lineage>
        <taxon>Bacteria</taxon>
        <taxon>Bacillati</taxon>
        <taxon>Actinomycetota</taxon>
        <taxon>Actinomycetes</taxon>
        <taxon>Kitasatosporales</taxon>
        <taxon>Streptomycetaceae</taxon>
        <taxon>Streptomyces</taxon>
    </lineage>
</organism>
<comment type="caution">
    <text evidence="1">The sequence shown here is derived from an EMBL/GenBank/DDBJ whole genome shotgun (WGS) entry which is preliminary data.</text>
</comment>
<dbReference type="AlphaFoldDB" id="A0A1S2NW07"/>
<proteinExistence type="predicted"/>
<name>A0A1S2NW07_9ACTN</name>